<sequence length="189" mass="21359">MSNSDLWSESWLRWPINIEWQVDLRFGKFVDVGRWDKLKLTEAQVSPGPQLQTTTTSLVVETTGIPRSKQLTPTDPETSPPPLNYRRSSCNEALPALFILKAALLHRLNITATRNLPADLFFIDCQDTTMMSLPPLHESSAKDSDVGHEDSREIKMKLLKSPTQETATEESIAELELVQGWDHLTIFSL</sequence>
<dbReference type="Proteomes" id="UP000799750">
    <property type="component" value="Unassembled WGS sequence"/>
</dbReference>
<gene>
    <name evidence="2" type="ORF">BU16DRAFT_557435</name>
</gene>
<evidence type="ECO:0000313" key="2">
    <source>
        <dbReference type="EMBL" id="KAF2499101.1"/>
    </source>
</evidence>
<protein>
    <submittedName>
        <fullName evidence="2">Uncharacterized protein</fullName>
    </submittedName>
</protein>
<dbReference type="AlphaFoldDB" id="A0A6A6R2Y8"/>
<keyword evidence="3" id="KW-1185">Reference proteome</keyword>
<reference evidence="2" key="1">
    <citation type="journal article" date="2020" name="Stud. Mycol.">
        <title>101 Dothideomycetes genomes: a test case for predicting lifestyles and emergence of pathogens.</title>
        <authorList>
            <person name="Haridas S."/>
            <person name="Albert R."/>
            <person name="Binder M."/>
            <person name="Bloem J."/>
            <person name="Labutti K."/>
            <person name="Salamov A."/>
            <person name="Andreopoulos B."/>
            <person name="Baker S."/>
            <person name="Barry K."/>
            <person name="Bills G."/>
            <person name="Bluhm B."/>
            <person name="Cannon C."/>
            <person name="Castanera R."/>
            <person name="Culley D."/>
            <person name="Daum C."/>
            <person name="Ezra D."/>
            <person name="Gonzalez J."/>
            <person name="Henrissat B."/>
            <person name="Kuo A."/>
            <person name="Liang C."/>
            <person name="Lipzen A."/>
            <person name="Lutzoni F."/>
            <person name="Magnuson J."/>
            <person name="Mondo S."/>
            <person name="Nolan M."/>
            <person name="Ohm R."/>
            <person name="Pangilinan J."/>
            <person name="Park H.-J."/>
            <person name="Ramirez L."/>
            <person name="Alfaro M."/>
            <person name="Sun H."/>
            <person name="Tritt A."/>
            <person name="Yoshinaga Y."/>
            <person name="Zwiers L.-H."/>
            <person name="Turgeon B."/>
            <person name="Goodwin S."/>
            <person name="Spatafora J."/>
            <person name="Crous P."/>
            <person name="Grigoriev I."/>
        </authorList>
    </citation>
    <scope>NUCLEOTIDE SEQUENCE</scope>
    <source>
        <strain evidence="2">CBS 269.34</strain>
    </source>
</reference>
<evidence type="ECO:0000256" key="1">
    <source>
        <dbReference type="SAM" id="MobiDB-lite"/>
    </source>
</evidence>
<dbReference type="EMBL" id="MU004184">
    <property type="protein sequence ID" value="KAF2499101.1"/>
    <property type="molecule type" value="Genomic_DNA"/>
</dbReference>
<evidence type="ECO:0000313" key="3">
    <source>
        <dbReference type="Proteomes" id="UP000799750"/>
    </source>
</evidence>
<name>A0A6A6R2Y8_9PEZI</name>
<accession>A0A6A6R2Y8</accession>
<organism evidence="2 3">
    <name type="scientific">Lophium mytilinum</name>
    <dbReference type="NCBI Taxonomy" id="390894"/>
    <lineage>
        <taxon>Eukaryota</taxon>
        <taxon>Fungi</taxon>
        <taxon>Dikarya</taxon>
        <taxon>Ascomycota</taxon>
        <taxon>Pezizomycotina</taxon>
        <taxon>Dothideomycetes</taxon>
        <taxon>Pleosporomycetidae</taxon>
        <taxon>Mytilinidiales</taxon>
        <taxon>Mytilinidiaceae</taxon>
        <taxon>Lophium</taxon>
    </lineage>
</organism>
<feature type="region of interest" description="Disordered" evidence="1">
    <location>
        <begin position="63"/>
        <end position="85"/>
    </location>
</feature>
<proteinExistence type="predicted"/>